<dbReference type="KEGG" id="more:E1B28_006825"/>
<evidence type="ECO:0000313" key="2">
    <source>
        <dbReference type="Proteomes" id="UP001049176"/>
    </source>
</evidence>
<organism evidence="1 2">
    <name type="scientific">Marasmius oreades</name>
    <name type="common">fairy-ring Marasmius</name>
    <dbReference type="NCBI Taxonomy" id="181124"/>
    <lineage>
        <taxon>Eukaryota</taxon>
        <taxon>Fungi</taxon>
        <taxon>Dikarya</taxon>
        <taxon>Basidiomycota</taxon>
        <taxon>Agaricomycotina</taxon>
        <taxon>Agaricomycetes</taxon>
        <taxon>Agaricomycetidae</taxon>
        <taxon>Agaricales</taxon>
        <taxon>Marasmiineae</taxon>
        <taxon>Marasmiaceae</taxon>
        <taxon>Marasmius</taxon>
    </lineage>
</organism>
<comment type="caution">
    <text evidence="1">The sequence shown here is derived from an EMBL/GenBank/DDBJ whole genome shotgun (WGS) entry which is preliminary data.</text>
</comment>
<dbReference type="AlphaFoldDB" id="A0A9P7UWW4"/>
<gene>
    <name evidence="1" type="ORF">E1B28_006825</name>
</gene>
<dbReference type="GeneID" id="66075901"/>
<sequence length="212" mass="23867">MHSMVHYPSLILDFGAPNGVCSSITESRHISAVKRPWRRSNWYNALSQILLTNQQLDKLAAKRAVLESRSLLPRHYKPAPSPFETGNEDTGAVDDNIQVEVITAKNRILGYPRSLDSLSKSLNLPDLPWLMQKFLYEQIHKHSSDNVIIDDLPNIRSKVNIDHSAIARFRSLSNESGIQGMCQECIRASPSYCGHPRYDTVAVVVDQDKPGF</sequence>
<protein>
    <submittedName>
        <fullName evidence="1">Uncharacterized protein</fullName>
    </submittedName>
</protein>
<proteinExistence type="predicted"/>
<keyword evidence="2" id="KW-1185">Reference proteome</keyword>
<dbReference type="Proteomes" id="UP001049176">
    <property type="component" value="Chromosome 3"/>
</dbReference>
<dbReference type="EMBL" id="CM032183">
    <property type="protein sequence ID" value="KAG7096152.1"/>
    <property type="molecule type" value="Genomic_DNA"/>
</dbReference>
<evidence type="ECO:0000313" key="1">
    <source>
        <dbReference type="EMBL" id="KAG7096152.1"/>
    </source>
</evidence>
<dbReference type="RefSeq" id="XP_043012622.1">
    <property type="nucleotide sequence ID" value="XM_043151526.1"/>
</dbReference>
<accession>A0A9P7UWW4</accession>
<dbReference type="OrthoDB" id="3051100at2759"/>
<name>A0A9P7UWW4_9AGAR</name>
<reference evidence="1" key="1">
    <citation type="journal article" date="2021" name="Genome Biol. Evol.">
        <title>The assembled and annotated genome of the fairy-ring fungus Marasmius oreades.</title>
        <authorList>
            <person name="Hiltunen M."/>
            <person name="Ament-Velasquez S.L."/>
            <person name="Johannesson H."/>
        </authorList>
    </citation>
    <scope>NUCLEOTIDE SEQUENCE</scope>
    <source>
        <strain evidence="1">03SP1</strain>
    </source>
</reference>